<protein>
    <submittedName>
        <fullName evidence="2">YlmC/YmxH family sporulation protein</fullName>
    </submittedName>
</protein>
<dbReference type="PANTHER" id="PTHR40061:SF1">
    <property type="entry name" value="SPORULATION PROTEIN YLMC-RELATED"/>
    <property type="match status" value="1"/>
</dbReference>
<gene>
    <name evidence="2" type="ORF">EDC14_1008117</name>
</gene>
<dbReference type="PANTHER" id="PTHR40061">
    <property type="entry name" value="SPORULATION PROTEIN YLMC-RELATED"/>
    <property type="match status" value="1"/>
</dbReference>
<comment type="caution">
    <text evidence="2">The sequence shown here is derived from an EMBL/GenBank/DDBJ whole genome shotgun (WGS) entry which is preliminary data.</text>
</comment>
<reference evidence="2 3" key="1">
    <citation type="submission" date="2019-03" db="EMBL/GenBank/DDBJ databases">
        <title>Genomic Encyclopedia of Type Strains, Phase IV (KMG-IV): sequencing the most valuable type-strain genomes for metagenomic binning, comparative biology and taxonomic classification.</title>
        <authorList>
            <person name="Goeker M."/>
        </authorList>
    </citation>
    <scope>NUCLEOTIDE SEQUENCE [LARGE SCALE GENOMIC DNA]</scope>
    <source>
        <strain evidence="2 3">LX-B</strain>
    </source>
</reference>
<dbReference type="InterPro" id="IPR014238">
    <property type="entry name" value="Spore_YlmC/YmxH"/>
</dbReference>
<dbReference type="InterPro" id="IPR011033">
    <property type="entry name" value="PRC_barrel-like_sf"/>
</dbReference>
<dbReference type="Proteomes" id="UP000295008">
    <property type="component" value="Unassembled WGS sequence"/>
</dbReference>
<name>A0A4R1RWU3_HYDET</name>
<organism evidence="2 3">
    <name type="scientific">Hydrogenispora ethanolica</name>
    <dbReference type="NCBI Taxonomy" id="1082276"/>
    <lineage>
        <taxon>Bacteria</taxon>
        <taxon>Bacillati</taxon>
        <taxon>Bacillota</taxon>
        <taxon>Hydrogenispora</taxon>
    </lineage>
</organism>
<dbReference type="Gene3D" id="2.30.30.240">
    <property type="entry name" value="PRC-barrel domain"/>
    <property type="match status" value="1"/>
</dbReference>
<accession>A0A4R1RWU3</accession>
<feature type="domain" description="PRC-barrel" evidence="1">
    <location>
        <begin position="5"/>
        <end position="77"/>
    </location>
</feature>
<dbReference type="AlphaFoldDB" id="A0A4R1RWU3"/>
<keyword evidence="3" id="KW-1185">Reference proteome</keyword>
<evidence type="ECO:0000313" key="2">
    <source>
        <dbReference type="EMBL" id="TCL70969.1"/>
    </source>
</evidence>
<dbReference type="Pfam" id="PF05239">
    <property type="entry name" value="PRC"/>
    <property type="match status" value="1"/>
</dbReference>
<dbReference type="NCBIfam" id="TIGR02888">
    <property type="entry name" value="spore_YlmC_YmxH"/>
    <property type="match status" value="1"/>
</dbReference>
<dbReference type="EMBL" id="SLUN01000008">
    <property type="protein sequence ID" value="TCL70969.1"/>
    <property type="molecule type" value="Genomic_DNA"/>
</dbReference>
<dbReference type="RefSeq" id="WP_243662865.1">
    <property type="nucleotide sequence ID" value="NZ_SLUN01000008.1"/>
</dbReference>
<evidence type="ECO:0000259" key="1">
    <source>
        <dbReference type="Pfam" id="PF05239"/>
    </source>
</evidence>
<dbReference type="SUPFAM" id="SSF50346">
    <property type="entry name" value="PRC-barrel domain"/>
    <property type="match status" value="1"/>
</dbReference>
<dbReference type="InterPro" id="IPR027275">
    <property type="entry name" value="PRC-brl_dom"/>
</dbReference>
<proteinExistence type="predicted"/>
<evidence type="ECO:0000313" key="3">
    <source>
        <dbReference type="Proteomes" id="UP000295008"/>
    </source>
</evidence>
<sequence length="90" mass="9924">MTKTSELREREVVNVLDGKRLGLASDLEIDAVSGRILAIVVPGPGKFLWLFGKSDDFVIPWERIKKIGVDVILVEAPNYVDEKATVVSLS</sequence>